<proteinExistence type="predicted"/>
<dbReference type="Proteomes" id="UP001596025">
    <property type="component" value="Unassembled WGS sequence"/>
</dbReference>
<comment type="caution">
    <text evidence="1">The sequence shown here is derived from an EMBL/GenBank/DDBJ whole genome shotgun (WGS) entry which is preliminary data.</text>
</comment>
<sequence length="373" mass="39870">MGTYDTVHHGHRYEQVKLWGKGLRYLHVGDRVGLPRGGLGPTGTYTVAMHTGGHVHVVDGVLAGWEEEPGAGPLLTTRGGRFDPADWPGGPFGPWYRDADAPPDRRVFTGLDRDCPRHGEPPLRLARDDDPDLRRERALAAARADVAARLAAGLDEAGRVEAARGYLADRRGWVQVAVEGAAGFLGIAEDPVRAGDRLVALLSTAAPGAPEWRNAASLLEDTAAVLAAPAVAGALRLMAAALPRDEVRETDREAESLDSVAHPAIRRRRRSVARADDWAHRLGRYDDLHFRAAAEAAVARHGAAVLPAVPLPFWGRDIVVDEVAAPLLVPVLGRDLTPEERSVLTWALLGVPGSLETLDAATLAAALRRTLAG</sequence>
<name>A0ABV9LID2_9ACTN</name>
<dbReference type="RefSeq" id="WP_387988287.1">
    <property type="nucleotide sequence ID" value="NZ_JBHSGR010000008.1"/>
</dbReference>
<dbReference type="EMBL" id="JBHSGR010000008">
    <property type="protein sequence ID" value="MFC4693565.1"/>
    <property type="molecule type" value="Genomic_DNA"/>
</dbReference>
<organism evidence="1 2">
    <name type="scientific">Geodermatophilus arenarius</name>
    <dbReference type="NCBI Taxonomy" id="1137990"/>
    <lineage>
        <taxon>Bacteria</taxon>
        <taxon>Bacillati</taxon>
        <taxon>Actinomycetota</taxon>
        <taxon>Actinomycetes</taxon>
        <taxon>Geodermatophilales</taxon>
        <taxon>Geodermatophilaceae</taxon>
        <taxon>Geodermatophilus</taxon>
    </lineage>
</organism>
<protein>
    <submittedName>
        <fullName evidence="1">Uncharacterized protein</fullName>
    </submittedName>
</protein>
<reference evidence="2" key="1">
    <citation type="journal article" date="2019" name="Int. J. Syst. Evol. Microbiol.">
        <title>The Global Catalogue of Microorganisms (GCM) 10K type strain sequencing project: providing services to taxonomists for standard genome sequencing and annotation.</title>
        <authorList>
            <consortium name="The Broad Institute Genomics Platform"/>
            <consortium name="The Broad Institute Genome Sequencing Center for Infectious Disease"/>
            <person name="Wu L."/>
            <person name="Ma J."/>
        </authorList>
    </citation>
    <scope>NUCLEOTIDE SEQUENCE [LARGE SCALE GENOMIC DNA]</scope>
    <source>
        <strain evidence="2">CCUG 62763</strain>
    </source>
</reference>
<keyword evidence="2" id="KW-1185">Reference proteome</keyword>
<evidence type="ECO:0000313" key="1">
    <source>
        <dbReference type="EMBL" id="MFC4693565.1"/>
    </source>
</evidence>
<gene>
    <name evidence="1" type="ORF">ACFO3M_09230</name>
</gene>
<evidence type="ECO:0000313" key="2">
    <source>
        <dbReference type="Proteomes" id="UP001596025"/>
    </source>
</evidence>
<accession>A0ABV9LID2</accession>